<sequence length="136" mass="14607">MSLLALALAGAAGVAAPENVVLGRWQTESRHGVVEIERCGPSICGKLTGSDGLTANPNLTDQKNKDEKLRGRKLMGVTLLQGFKWDDGAWGGGTIYNAEDGGTYKATVTPVDANHLKLKGCIVWPLCKTQTWTRLR</sequence>
<dbReference type="RefSeq" id="WP_273691079.1">
    <property type="nucleotide sequence ID" value="NZ_CP117411.1"/>
</dbReference>
<dbReference type="Gene3D" id="2.40.128.520">
    <property type="match status" value="1"/>
</dbReference>
<gene>
    <name evidence="2" type="ORF">PQ455_08890</name>
</gene>
<dbReference type="Proteomes" id="UP001220395">
    <property type="component" value="Chromosome"/>
</dbReference>
<dbReference type="Pfam" id="PF09917">
    <property type="entry name" value="DUF2147"/>
    <property type="match status" value="1"/>
</dbReference>
<dbReference type="EMBL" id="CP117411">
    <property type="protein sequence ID" value="WCT75315.1"/>
    <property type="molecule type" value="Genomic_DNA"/>
</dbReference>
<accession>A0ABY7TQU1</accession>
<proteinExistence type="predicted"/>
<feature type="domain" description="DUF2147" evidence="1">
    <location>
        <begin position="23"/>
        <end position="134"/>
    </location>
</feature>
<organism evidence="2 3">
    <name type="scientific">Sphingomonas naphthae</name>
    <dbReference type="NCBI Taxonomy" id="1813468"/>
    <lineage>
        <taxon>Bacteria</taxon>
        <taxon>Pseudomonadati</taxon>
        <taxon>Pseudomonadota</taxon>
        <taxon>Alphaproteobacteria</taxon>
        <taxon>Sphingomonadales</taxon>
        <taxon>Sphingomonadaceae</taxon>
        <taxon>Sphingomonas</taxon>
    </lineage>
</organism>
<evidence type="ECO:0000313" key="2">
    <source>
        <dbReference type="EMBL" id="WCT75315.1"/>
    </source>
</evidence>
<protein>
    <submittedName>
        <fullName evidence="2">DUF2147 domain-containing protein</fullName>
    </submittedName>
</protein>
<name>A0ABY7TQU1_9SPHN</name>
<keyword evidence="3" id="KW-1185">Reference proteome</keyword>
<dbReference type="PANTHER" id="PTHR36919:SF2">
    <property type="entry name" value="BLL6627 PROTEIN"/>
    <property type="match status" value="1"/>
</dbReference>
<dbReference type="PANTHER" id="PTHR36919">
    <property type="entry name" value="BLR1215 PROTEIN"/>
    <property type="match status" value="1"/>
</dbReference>
<dbReference type="InterPro" id="IPR019223">
    <property type="entry name" value="DUF2147"/>
</dbReference>
<evidence type="ECO:0000313" key="3">
    <source>
        <dbReference type="Proteomes" id="UP001220395"/>
    </source>
</evidence>
<evidence type="ECO:0000259" key="1">
    <source>
        <dbReference type="Pfam" id="PF09917"/>
    </source>
</evidence>
<reference evidence="2 3" key="1">
    <citation type="submission" date="2023-02" db="EMBL/GenBank/DDBJ databases">
        <title>Genome sequence of Sphingomonas naphthae.</title>
        <authorList>
            <person name="Kim S."/>
            <person name="Heo J."/>
            <person name="Kwon S.-W."/>
        </authorList>
    </citation>
    <scope>NUCLEOTIDE SEQUENCE [LARGE SCALE GENOMIC DNA]</scope>
    <source>
        <strain evidence="2 3">KACC 18716</strain>
    </source>
</reference>